<proteinExistence type="predicted"/>
<keyword evidence="2" id="KW-0496">Mitochondrion</keyword>
<accession>A0A3P3YKY3</accession>
<gene>
    <name evidence="2" type="ORF">PLBR_LOCUS7645</name>
</gene>
<feature type="signal peptide" evidence="1">
    <location>
        <begin position="1"/>
        <end position="20"/>
    </location>
</feature>
<dbReference type="EMBL" id="OVEO01000014">
    <property type="protein sequence ID" value="SPR00430.1"/>
    <property type="molecule type" value="Genomic_DNA"/>
</dbReference>
<organism evidence="2 3">
    <name type="scientific">Plasmodiophora brassicae</name>
    <name type="common">Clubroot disease agent</name>
    <dbReference type="NCBI Taxonomy" id="37360"/>
    <lineage>
        <taxon>Eukaryota</taxon>
        <taxon>Sar</taxon>
        <taxon>Rhizaria</taxon>
        <taxon>Endomyxa</taxon>
        <taxon>Phytomyxea</taxon>
        <taxon>Plasmodiophorida</taxon>
        <taxon>Plasmodiophoridae</taxon>
        <taxon>Plasmodiophora</taxon>
    </lineage>
</organism>
<geneLocation type="mitochondrion" evidence="2"/>
<sequence length="237" mass="26635">MGLRALSGVLVFAIMPITLTAPCGFELHMPLREFALHNAEFAGLVDMRDASFAQLQACTDSVNQLRADLCRHAALDAIHSEREWVVKALILGEDMPLPKITLRYPYDCNRYRYEPGLAAMLQFTLDDRHIQHDVSMFLDGTSTMLTRLEADLAGRFKPSESGIALRQGDCDALARYYDAVAASVKEFLRTVRRSYAARATRHRQRYRKKRAGYARPLPSPLRPALYTQMATGGPVLC</sequence>
<protein>
    <submittedName>
        <fullName evidence="2">Uncharacterized protein</fullName>
    </submittedName>
</protein>
<evidence type="ECO:0000313" key="3">
    <source>
        <dbReference type="Proteomes" id="UP000290189"/>
    </source>
</evidence>
<name>A0A3P3YKY3_PLABS</name>
<keyword evidence="1" id="KW-0732">Signal</keyword>
<dbReference type="AlphaFoldDB" id="A0A3P3YKY3"/>
<reference evidence="2 3" key="1">
    <citation type="submission" date="2018-03" db="EMBL/GenBank/DDBJ databases">
        <authorList>
            <person name="Fogelqvist J."/>
        </authorList>
    </citation>
    <scope>NUCLEOTIDE SEQUENCE [LARGE SCALE GENOMIC DNA]</scope>
</reference>
<evidence type="ECO:0000256" key="1">
    <source>
        <dbReference type="SAM" id="SignalP"/>
    </source>
</evidence>
<evidence type="ECO:0000313" key="2">
    <source>
        <dbReference type="EMBL" id="SPR00430.1"/>
    </source>
</evidence>
<dbReference type="Proteomes" id="UP000290189">
    <property type="component" value="Unassembled WGS sequence"/>
</dbReference>
<feature type="chain" id="PRO_5018116722" evidence="1">
    <location>
        <begin position="21"/>
        <end position="237"/>
    </location>
</feature>